<accession>A0A438DZR0</accession>
<reference evidence="3 4" key="1">
    <citation type="journal article" date="2018" name="PLoS Genet.">
        <title>Population sequencing reveals clonal diversity and ancestral inbreeding in the grapevine cultivar Chardonnay.</title>
        <authorList>
            <person name="Roach M.J."/>
            <person name="Johnson D.L."/>
            <person name="Bohlmann J."/>
            <person name="van Vuuren H.J."/>
            <person name="Jones S.J."/>
            <person name="Pretorius I.S."/>
            <person name="Schmidt S.A."/>
            <person name="Borneman A.R."/>
        </authorList>
    </citation>
    <scope>NUCLEOTIDE SEQUENCE [LARGE SCALE GENOMIC DNA]</scope>
    <source>
        <strain evidence="4">cv. Chardonnay</strain>
        <tissue evidence="3">Leaf</tissue>
    </source>
</reference>
<dbReference type="InterPro" id="IPR036296">
    <property type="entry name" value="SKP1-like_dim_sf"/>
</dbReference>
<dbReference type="Gene3D" id="3.30.710.10">
    <property type="entry name" value="Potassium Channel Kv1.1, Chain A"/>
    <property type="match status" value="1"/>
</dbReference>
<comment type="pathway">
    <text evidence="1">Protein modification; protein ubiquitination.</text>
</comment>
<dbReference type="InterPro" id="IPR043129">
    <property type="entry name" value="ATPase_NBD"/>
</dbReference>
<dbReference type="InterPro" id="IPR016072">
    <property type="entry name" value="Skp1_comp_dimer"/>
</dbReference>
<name>A0A438DZR0_VITVI</name>
<dbReference type="SUPFAM" id="SSF53067">
    <property type="entry name" value="Actin-like ATPase domain"/>
    <property type="match status" value="1"/>
</dbReference>
<dbReference type="SUPFAM" id="SSF81382">
    <property type="entry name" value="Skp1 dimerisation domain-like"/>
    <property type="match status" value="1"/>
</dbReference>
<sequence length="477" mass="54129">MAANYLDTPGLIELLCWRVAEMIKGRKPEEIRQTFNIKNDFSPEDEAEIYKQYAWAFEPPLEARFHATCFAKCHNPIGPHVASWLVVRESDSAFEEAILQREKAFSEGLQAGYRKLAEEKRNEGSNSWFIWRASGARPVRNPLHLCCRESIFSALFSSSLLMGAMRYRGYVLSSEWIVVVTSPMELQIICYEFVTVAPKRVNVFNLMMLKQYGNFGIYASTSSDFMTKAVNKRQENYFQLLHLDKLTGPLTAPESREYTGEIMFETFNVPGLYIAVQPVLALVTGYTTSKCERTEVDPGCRDIGVKSFNTTQYSGSGNELVATSGKLTSTLLIWQLLEAINQDTLSCFALAMTLPPSVFGTSSRLKNCAFDGKVPQIKRVFSCDNKVRFMVIMDMLKNATIYKHLDTKAKARVRLLRLSVVLLCILCMNIQVNSISRPPWTWTNAALVNLFDIFKPLAYSPRNAVHLFMTWVLYLQG</sequence>
<gene>
    <name evidence="3" type="primary">ARP3_5</name>
    <name evidence="3" type="ORF">CK203_102611</name>
</gene>
<evidence type="ECO:0000313" key="3">
    <source>
        <dbReference type="EMBL" id="RVW40828.1"/>
    </source>
</evidence>
<dbReference type="EMBL" id="QGNW01001451">
    <property type="protein sequence ID" value="RVW40828.1"/>
    <property type="molecule type" value="Genomic_DNA"/>
</dbReference>
<dbReference type="InterPro" id="IPR016897">
    <property type="entry name" value="SKP1"/>
</dbReference>
<comment type="caution">
    <text evidence="3">The sequence shown here is derived from an EMBL/GenBank/DDBJ whole genome shotgun (WGS) entry which is preliminary data.</text>
</comment>
<dbReference type="Proteomes" id="UP000288805">
    <property type="component" value="Unassembled WGS sequence"/>
</dbReference>
<evidence type="ECO:0000313" key="4">
    <source>
        <dbReference type="Proteomes" id="UP000288805"/>
    </source>
</evidence>
<proteinExistence type="predicted"/>
<dbReference type="InterPro" id="IPR011333">
    <property type="entry name" value="SKP1/BTB/POZ_sf"/>
</dbReference>
<dbReference type="Gene3D" id="3.30.420.40">
    <property type="match status" value="1"/>
</dbReference>
<dbReference type="Pfam" id="PF01466">
    <property type="entry name" value="Skp1"/>
    <property type="match status" value="1"/>
</dbReference>
<organism evidence="3 4">
    <name type="scientific">Vitis vinifera</name>
    <name type="common">Grape</name>
    <dbReference type="NCBI Taxonomy" id="29760"/>
    <lineage>
        <taxon>Eukaryota</taxon>
        <taxon>Viridiplantae</taxon>
        <taxon>Streptophyta</taxon>
        <taxon>Embryophyta</taxon>
        <taxon>Tracheophyta</taxon>
        <taxon>Spermatophyta</taxon>
        <taxon>Magnoliopsida</taxon>
        <taxon>eudicotyledons</taxon>
        <taxon>Gunneridae</taxon>
        <taxon>Pentapetalae</taxon>
        <taxon>rosids</taxon>
        <taxon>Vitales</taxon>
        <taxon>Vitaceae</taxon>
        <taxon>Viteae</taxon>
        <taxon>Vitis</taxon>
    </lineage>
</organism>
<dbReference type="PANTHER" id="PTHR11165">
    <property type="entry name" value="SKP1"/>
    <property type="match status" value="1"/>
</dbReference>
<evidence type="ECO:0000259" key="2">
    <source>
        <dbReference type="Pfam" id="PF01466"/>
    </source>
</evidence>
<dbReference type="AlphaFoldDB" id="A0A438DZR0"/>
<dbReference type="GO" id="GO:0006511">
    <property type="term" value="P:ubiquitin-dependent protein catabolic process"/>
    <property type="evidence" value="ECO:0007669"/>
    <property type="project" value="InterPro"/>
</dbReference>
<evidence type="ECO:0000256" key="1">
    <source>
        <dbReference type="ARBA" id="ARBA00004906"/>
    </source>
</evidence>
<feature type="domain" description="SKP1 component dimerisation" evidence="2">
    <location>
        <begin position="9"/>
        <end position="56"/>
    </location>
</feature>
<protein>
    <submittedName>
        <fullName evidence="3">Actin-related protein 3</fullName>
    </submittedName>
</protein>